<dbReference type="Gene3D" id="3.30.420.10">
    <property type="entry name" value="Ribonuclease H-like superfamily/Ribonuclease H"/>
    <property type="match status" value="1"/>
</dbReference>
<evidence type="ECO:0000313" key="2">
    <source>
        <dbReference type="EMBL" id="TYK31582.1"/>
    </source>
</evidence>
<sequence length="167" mass="18978">MNEVLKLKDAGIIYPVPDSTWVSPIHVVPKKIGMTVVKNDKGEMVPMRMQNGWRMCIDYQKLNEDRKGANNSVADHLSQIVQKQESMPIREDFPDEHLFQTNLQAPWYADIVNYLVTDLASQGQSLAIKEHTFAIGNVEALMGKYGVQHRISTPYHPQTNRQAETSN</sequence>
<keyword evidence="2" id="KW-0808">Transferase</keyword>
<dbReference type="InterPro" id="IPR043502">
    <property type="entry name" value="DNA/RNA_pol_sf"/>
</dbReference>
<dbReference type="PROSITE" id="PS50994">
    <property type="entry name" value="INTEGRASE"/>
    <property type="match status" value="1"/>
</dbReference>
<gene>
    <name evidence="2" type="ORF">E5676_scaffold172G00770</name>
</gene>
<dbReference type="SUPFAM" id="SSF56672">
    <property type="entry name" value="DNA/RNA polymerases"/>
    <property type="match status" value="1"/>
</dbReference>
<dbReference type="GO" id="GO:0015074">
    <property type="term" value="P:DNA integration"/>
    <property type="evidence" value="ECO:0007669"/>
    <property type="project" value="InterPro"/>
</dbReference>
<name>A0A5D3E6N0_CUCMM</name>
<dbReference type="EMBL" id="SSTD01000132">
    <property type="protein sequence ID" value="TYK31582.1"/>
    <property type="molecule type" value="Genomic_DNA"/>
</dbReference>
<dbReference type="Proteomes" id="UP000321947">
    <property type="component" value="Unassembled WGS sequence"/>
</dbReference>
<comment type="caution">
    <text evidence="2">The sequence shown here is derived from an EMBL/GenBank/DDBJ whole genome shotgun (WGS) entry which is preliminary data.</text>
</comment>
<reference evidence="2 3" key="1">
    <citation type="submission" date="2019-08" db="EMBL/GenBank/DDBJ databases">
        <title>Draft genome sequences of two oriental melons (Cucumis melo L. var makuwa).</title>
        <authorList>
            <person name="Kwon S.-Y."/>
        </authorList>
    </citation>
    <scope>NUCLEOTIDE SEQUENCE [LARGE SCALE GENOMIC DNA]</scope>
    <source>
        <strain evidence="3">cv. Chang Bougi</strain>
        <tissue evidence="2">Leaf</tissue>
    </source>
</reference>
<keyword evidence="2" id="KW-0695">RNA-directed DNA polymerase</keyword>
<evidence type="ECO:0000313" key="3">
    <source>
        <dbReference type="Proteomes" id="UP000321947"/>
    </source>
</evidence>
<organism evidence="2 3">
    <name type="scientific">Cucumis melo var. makuwa</name>
    <name type="common">Oriental melon</name>
    <dbReference type="NCBI Taxonomy" id="1194695"/>
    <lineage>
        <taxon>Eukaryota</taxon>
        <taxon>Viridiplantae</taxon>
        <taxon>Streptophyta</taxon>
        <taxon>Embryophyta</taxon>
        <taxon>Tracheophyta</taxon>
        <taxon>Spermatophyta</taxon>
        <taxon>Magnoliopsida</taxon>
        <taxon>eudicotyledons</taxon>
        <taxon>Gunneridae</taxon>
        <taxon>Pentapetalae</taxon>
        <taxon>rosids</taxon>
        <taxon>fabids</taxon>
        <taxon>Cucurbitales</taxon>
        <taxon>Cucurbitaceae</taxon>
        <taxon>Benincaseae</taxon>
        <taxon>Cucumis</taxon>
    </lineage>
</organism>
<dbReference type="GO" id="GO:0003676">
    <property type="term" value="F:nucleic acid binding"/>
    <property type="evidence" value="ECO:0007669"/>
    <property type="project" value="InterPro"/>
</dbReference>
<dbReference type="InterPro" id="IPR012337">
    <property type="entry name" value="RNaseH-like_sf"/>
</dbReference>
<dbReference type="GO" id="GO:0003964">
    <property type="term" value="F:RNA-directed DNA polymerase activity"/>
    <property type="evidence" value="ECO:0007669"/>
    <property type="project" value="UniProtKB-KW"/>
</dbReference>
<protein>
    <submittedName>
        <fullName evidence="2">RNA-directed DNA polymerase-like protein</fullName>
    </submittedName>
</protein>
<accession>A0A5D3E6N0</accession>
<feature type="domain" description="Integrase catalytic" evidence="1">
    <location>
        <begin position="42"/>
        <end position="167"/>
    </location>
</feature>
<keyword evidence="2" id="KW-0548">Nucleotidyltransferase</keyword>
<evidence type="ECO:0000259" key="1">
    <source>
        <dbReference type="PROSITE" id="PS50994"/>
    </source>
</evidence>
<proteinExistence type="predicted"/>
<dbReference type="InterPro" id="IPR001584">
    <property type="entry name" value="Integrase_cat-core"/>
</dbReference>
<dbReference type="SUPFAM" id="SSF53098">
    <property type="entry name" value="Ribonuclease H-like"/>
    <property type="match status" value="1"/>
</dbReference>
<dbReference type="AlphaFoldDB" id="A0A5D3E6N0"/>
<dbReference type="Gene3D" id="3.10.10.10">
    <property type="entry name" value="HIV Type 1 Reverse Transcriptase, subunit A, domain 1"/>
    <property type="match status" value="1"/>
</dbReference>
<dbReference type="InterPro" id="IPR036397">
    <property type="entry name" value="RNaseH_sf"/>
</dbReference>